<gene>
    <name evidence="1" type="ORF">M8318_13105</name>
</gene>
<organism evidence="1 2">
    <name type="scientific">Leclercia tamurae</name>
    <dbReference type="NCBI Taxonomy" id="2926467"/>
    <lineage>
        <taxon>Bacteria</taxon>
        <taxon>Pseudomonadati</taxon>
        <taxon>Pseudomonadota</taxon>
        <taxon>Gammaproteobacteria</taxon>
        <taxon>Enterobacterales</taxon>
        <taxon>Enterobacteriaceae</taxon>
        <taxon>Leclercia</taxon>
    </lineage>
</organism>
<dbReference type="Proteomes" id="UP001062027">
    <property type="component" value="Unassembled WGS sequence"/>
</dbReference>
<evidence type="ECO:0000313" key="2">
    <source>
        <dbReference type="Proteomes" id="UP001062027"/>
    </source>
</evidence>
<accession>A0ABT2RCY7</accession>
<proteinExistence type="predicted"/>
<protein>
    <submittedName>
        <fullName evidence="1">Uncharacterized protein</fullName>
    </submittedName>
</protein>
<evidence type="ECO:0000313" key="1">
    <source>
        <dbReference type="EMBL" id="MCU6678606.1"/>
    </source>
</evidence>
<dbReference type="EMBL" id="JAMHKS010000074">
    <property type="protein sequence ID" value="MCU6678606.1"/>
    <property type="molecule type" value="Genomic_DNA"/>
</dbReference>
<reference evidence="1" key="1">
    <citation type="submission" date="2022-05" db="EMBL/GenBank/DDBJ databases">
        <title>Description of a novel species of Leclercia; Leclercia tamurae and the Proposal for a Novel Genus Silvania gen. nov. Containing Two Novel Species Silvania hatchlandensis sp. nov. and Silvania confinis sp. nov. Isolated from the Rhizosphere of Oak.</title>
        <authorList>
            <person name="Maddock D.W."/>
            <person name="Brady C.L."/>
            <person name="Denman S."/>
            <person name="Arnold D."/>
        </authorList>
    </citation>
    <scope>NUCLEOTIDE SEQUENCE</scope>
    <source>
        <strain evidence="1">H6S3</strain>
    </source>
</reference>
<keyword evidence="2" id="KW-1185">Reference proteome</keyword>
<sequence>MATINPLITAPFDHNTDFTELADNCERFCEAMLCEEDPTMKIALCGRLAACLALLKPTLHEPIPRDLEAYLTVDSLPLHQPEFAPESDALCGYCEAIARLLISNTLAPDTACTMSDLLAELTSYFAERLKAPRWLATDAGVEWIN</sequence>
<comment type="caution">
    <text evidence="1">The sequence shown here is derived from an EMBL/GenBank/DDBJ whole genome shotgun (WGS) entry which is preliminary data.</text>
</comment>
<name>A0ABT2RCY7_9ENTR</name>
<dbReference type="RefSeq" id="WP_106994956.1">
    <property type="nucleotide sequence ID" value="NZ_JAMHKS010000074.1"/>
</dbReference>